<dbReference type="Proteomes" id="UP000823736">
    <property type="component" value="Unassembled WGS sequence"/>
</dbReference>
<feature type="compositionally biased region" description="Acidic residues" evidence="1">
    <location>
        <begin position="56"/>
        <end position="69"/>
    </location>
</feature>
<evidence type="ECO:0000313" key="2">
    <source>
        <dbReference type="EMBL" id="MBP1985853.1"/>
    </source>
</evidence>
<dbReference type="OrthoDB" id="383425at2157"/>
<dbReference type="EMBL" id="JAGGLC010000001">
    <property type="protein sequence ID" value="MBP1985853.1"/>
    <property type="molecule type" value="Genomic_DNA"/>
</dbReference>
<feature type="compositionally biased region" description="Basic and acidic residues" evidence="1">
    <location>
        <begin position="35"/>
        <end position="55"/>
    </location>
</feature>
<proteinExistence type="predicted"/>
<feature type="region of interest" description="Disordered" evidence="1">
    <location>
        <begin position="35"/>
        <end position="86"/>
    </location>
</feature>
<dbReference type="AlphaFoldDB" id="A0A8T4GUV1"/>
<comment type="caution">
    <text evidence="2">The sequence shown here is derived from an EMBL/GenBank/DDBJ whole genome shotgun (WGS) entry which is preliminary data.</text>
</comment>
<evidence type="ECO:0000313" key="3">
    <source>
        <dbReference type="Proteomes" id="UP000823736"/>
    </source>
</evidence>
<sequence length="86" mass="10043">MSEVYELSVELSEADAKTLEEFDDERVKSTVREALEELTSAEEKRDELRDRRPEESGSDAEELSGDELEQAVREWLRGDRERDPRL</sequence>
<feature type="compositionally biased region" description="Basic and acidic residues" evidence="1">
    <location>
        <begin position="70"/>
        <end position="86"/>
    </location>
</feature>
<keyword evidence="3" id="KW-1185">Reference proteome</keyword>
<reference evidence="2" key="1">
    <citation type="submission" date="2021-03" db="EMBL/GenBank/DDBJ databases">
        <title>Genomic Encyclopedia of Type Strains, Phase IV (KMG-IV): sequencing the most valuable type-strain genomes for metagenomic binning, comparative biology and taxonomic classification.</title>
        <authorList>
            <person name="Goeker M."/>
        </authorList>
    </citation>
    <scope>NUCLEOTIDE SEQUENCE</scope>
    <source>
        <strain evidence="2">DSM 26232</strain>
    </source>
</reference>
<accession>A0A8T4GUV1</accession>
<dbReference type="RefSeq" id="WP_209489809.1">
    <property type="nucleotide sequence ID" value="NZ_JAGGLC010000001.1"/>
</dbReference>
<evidence type="ECO:0000256" key="1">
    <source>
        <dbReference type="SAM" id="MobiDB-lite"/>
    </source>
</evidence>
<organism evidence="2 3">
    <name type="scientific">Halolamina salifodinae</name>
    <dbReference type="NCBI Taxonomy" id="1202767"/>
    <lineage>
        <taxon>Archaea</taxon>
        <taxon>Methanobacteriati</taxon>
        <taxon>Methanobacteriota</taxon>
        <taxon>Stenosarchaea group</taxon>
        <taxon>Halobacteria</taxon>
        <taxon>Halobacteriales</taxon>
        <taxon>Haloferacaceae</taxon>
    </lineage>
</organism>
<protein>
    <submittedName>
        <fullName evidence="2">Uncharacterized protein</fullName>
    </submittedName>
</protein>
<name>A0A8T4GUV1_9EURY</name>
<gene>
    <name evidence="2" type="ORF">J2753_000326</name>
</gene>